<gene>
    <name evidence="1" type="ORF">CISG_09020</name>
</gene>
<evidence type="ECO:0000313" key="2">
    <source>
        <dbReference type="Proteomes" id="UP000054559"/>
    </source>
</evidence>
<protein>
    <submittedName>
        <fullName evidence="1">Uncharacterized protein</fullName>
    </submittedName>
</protein>
<dbReference type="EMBL" id="DS268201">
    <property type="protein sequence ID" value="KMU81449.1"/>
    <property type="molecule type" value="Genomic_DNA"/>
</dbReference>
<organism evidence="1 2">
    <name type="scientific">Coccidioides immitis RMSCC 3703</name>
    <dbReference type="NCBI Taxonomy" id="454286"/>
    <lineage>
        <taxon>Eukaryota</taxon>
        <taxon>Fungi</taxon>
        <taxon>Dikarya</taxon>
        <taxon>Ascomycota</taxon>
        <taxon>Pezizomycotina</taxon>
        <taxon>Eurotiomycetes</taxon>
        <taxon>Eurotiomycetidae</taxon>
        <taxon>Onygenales</taxon>
        <taxon>Onygenaceae</taxon>
        <taxon>Coccidioides</taxon>
    </lineage>
</organism>
<sequence>MDMRQIRLTRALNINLGYKACDIRYPLLLSPERRLLPISLRRCSKHTRYETFPKIFPRLRYSEPIFDDLPDGYASLYPLPPEVLSRVGYGFEFNG</sequence>
<accession>A0A0J8R8U1</accession>
<proteinExistence type="predicted"/>
<evidence type="ECO:0000313" key="1">
    <source>
        <dbReference type="EMBL" id="KMU81449.1"/>
    </source>
</evidence>
<dbReference type="AlphaFoldDB" id="A0A0J8R8U1"/>
<dbReference type="Proteomes" id="UP000054559">
    <property type="component" value="Unassembled WGS sequence"/>
</dbReference>
<reference evidence="2" key="1">
    <citation type="journal article" date="2010" name="Genome Res.">
        <title>Population genomic sequencing of Coccidioides fungi reveals recent hybridization and transposon control.</title>
        <authorList>
            <person name="Neafsey D.E."/>
            <person name="Barker B.M."/>
            <person name="Sharpton T.J."/>
            <person name="Stajich J.E."/>
            <person name="Park D.J."/>
            <person name="Whiston E."/>
            <person name="Hung C.-Y."/>
            <person name="McMahan C."/>
            <person name="White J."/>
            <person name="Sykes S."/>
            <person name="Heiman D."/>
            <person name="Young S."/>
            <person name="Zeng Q."/>
            <person name="Abouelleil A."/>
            <person name="Aftuck L."/>
            <person name="Bessette D."/>
            <person name="Brown A."/>
            <person name="FitzGerald M."/>
            <person name="Lui A."/>
            <person name="Macdonald J.P."/>
            <person name="Priest M."/>
            <person name="Orbach M.J."/>
            <person name="Galgiani J.N."/>
            <person name="Kirkland T.N."/>
            <person name="Cole G.T."/>
            <person name="Birren B.W."/>
            <person name="Henn M.R."/>
            <person name="Taylor J.W."/>
            <person name="Rounsley S.D."/>
        </authorList>
    </citation>
    <scope>NUCLEOTIDE SEQUENCE [LARGE SCALE GENOMIC DNA]</scope>
    <source>
        <strain evidence="2">RMSCC 3703</strain>
    </source>
</reference>
<name>A0A0J8R8U1_COCIT</name>